<evidence type="ECO:0000313" key="2">
    <source>
        <dbReference type="EMBL" id="CAB1412324.1"/>
    </source>
</evidence>
<evidence type="ECO:0000313" key="3">
    <source>
        <dbReference type="Proteomes" id="UP001153269"/>
    </source>
</evidence>
<proteinExistence type="predicted"/>
<feature type="compositionally biased region" description="Basic and acidic residues" evidence="1">
    <location>
        <begin position="60"/>
        <end position="69"/>
    </location>
</feature>
<gene>
    <name evidence="2" type="ORF">PLEPLA_LOCUS15</name>
</gene>
<dbReference type="Proteomes" id="UP001153269">
    <property type="component" value="Unassembled WGS sequence"/>
</dbReference>
<evidence type="ECO:0000256" key="1">
    <source>
        <dbReference type="SAM" id="MobiDB-lite"/>
    </source>
</evidence>
<feature type="compositionally biased region" description="Basic and acidic residues" evidence="1">
    <location>
        <begin position="1"/>
        <end position="15"/>
    </location>
</feature>
<name>A0A9N7Y5N9_PLEPL</name>
<feature type="region of interest" description="Disordered" evidence="1">
    <location>
        <begin position="1"/>
        <end position="127"/>
    </location>
</feature>
<reference evidence="2" key="1">
    <citation type="submission" date="2020-03" db="EMBL/GenBank/DDBJ databases">
        <authorList>
            <person name="Weist P."/>
        </authorList>
    </citation>
    <scope>NUCLEOTIDE SEQUENCE</scope>
</reference>
<feature type="compositionally biased region" description="Basic residues" evidence="1">
    <location>
        <begin position="24"/>
        <end position="40"/>
    </location>
</feature>
<dbReference type="AlphaFoldDB" id="A0A9N7Y5N9"/>
<protein>
    <submittedName>
        <fullName evidence="2">Uncharacterized protein</fullName>
    </submittedName>
</protein>
<keyword evidence="3" id="KW-1185">Reference proteome</keyword>
<sequence>MAQRFEERAICHDAKSQTCPSHSQRLRRVSSRRLLLRLRHPPPDISTEKEESKLFISPFADRDGEKKGLEQSSGEPSSLVINNSTALREFPSESPRPPPSGRSAPGGSVRGGNMLPDTRQQKDLQPE</sequence>
<organism evidence="2 3">
    <name type="scientific">Pleuronectes platessa</name>
    <name type="common">European plaice</name>
    <dbReference type="NCBI Taxonomy" id="8262"/>
    <lineage>
        <taxon>Eukaryota</taxon>
        <taxon>Metazoa</taxon>
        <taxon>Chordata</taxon>
        <taxon>Craniata</taxon>
        <taxon>Vertebrata</taxon>
        <taxon>Euteleostomi</taxon>
        <taxon>Actinopterygii</taxon>
        <taxon>Neopterygii</taxon>
        <taxon>Teleostei</taxon>
        <taxon>Neoteleostei</taxon>
        <taxon>Acanthomorphata</taxon>
        <taxon>Carangaria</taxon>
        <taxon>Pleuronectiformes</taxon>
        <taxon>Pleuronectoidei</taxon>
        <taxon>Pleuronectidae</taxon>
        <taxon>Pleuronectes</taxon>
    </lineage>
</organism>
<feature type="compositionally biased region" description="Polar residues" evidence="1">
    <location>
        <begin position="70"/>
        <end position="86"/>
    </location>
</feature>
<dbReference type="EMBL" id="CADEAL010000001">
    <property type="protein sequence ID" value="CAB1412324.1"/>
    <property type="molecule type" value="Genomic_DNA"/>
</dbReference>
<accession>A0A9N7Y5N9</accession>
<comment type="caution">
    <text evidence="2">The sequence shown here is derived from an EMBL/GenBank/DDBJ whole genome shotgun (WGS) entry which is preliminary data.</text>
</comment>